<dbReference type="PANTHER" id="PTHR20854">
    <property type="entry name" value="INOSITOL MONOPHOSPHATASE"/>
    <property type="match status" value="1"/>
</dbReference>
<dbReference type="Pfam" id="PF00459">
    <property type="entry name" value="Inositol_P"/>
    <property type="match status" value="1"/>
</dbReference>
<organism evidence="1 2">
    <name type="scientific">Streptococcus oriscaviae</name>
    <dbReference type="NCBI Taxonomy" id="2781599"/>
    <lineage>
        <taxon>Bacteria</taxon>
        <taxon>Bacillati</taxon>
        <taxon>Bacillota</taxon>
        <taxon>Bacilli</taxon>
        <taxon>Lactobacillales</taxon>
        <taxon>Streptococcaceae</taxon>
        <taxon>Streptococcus</taxon>
    </lineage>
</organism>
<gene>
    <name evidence="1" type="ORF">INT76_02225</name>
</gene>
<dbReference type="PRINTS" id="PR00377">
    <property type="entry name" value="IMPHPHTASES"/>
</dbReference>
<evidence type="ECO:0000313" key="1">
    <source>
        <dbReference type="EMBL" id="QUE54725.1"/>
    </source>
</evidence>
<name>A0ABX7YM08_9STRE</name>
<accession>A0ABX7YM08</accession>
<proteinExistence type="predicted"/>
<dbReference type="SUPFAM" id="SSF56655">
    <property type="entry name" value="Carbohydrate phosphatase"/>
    <property type="match status" value="1"/>
</dbReference>
<dbReference type="EMBL" id="CP073084">
    <property type="protein sequence ID" value="QUE54725.1"/>
    <property type="molecule type" value="Genomic_DNA"/>
</dbReference>
<keyword evidence="2" id="KW-1185">Reference proteome</keyword>
<dbReference type="CDD" id="cd01637">
    <property type="entry name" value="IMPase_like"/>
    <property type="match status" value="1"/>
</dbReference>
<dbReference type="InterPro" id="IPR000760">
    <property type="entry name" value="Inositol_monophosphatase-like"/>
</dbReference>
<dbReference type="Gene3D" id="3.40.190.80">
    <property type="match status" value="1"/>
</dbReference>
<dbReference type="RefSeq" id="WP_212571742.1">
    <property type="nucleotide sequence ID" value="NZ_CP073084.1"/>
</dbReference>
<dbReference type="Gene3D" id="3.30.540.10">
    <property type="entry name" value="Fructose-1,6-Bisphosphatase, subunit A, domain 1"/>
    <property type="match status" value="1"/>
</dbReference>
<reference evidence="1 2" key="1">
    <citation type="submission" date="2021-04" db="EMBL/GenBank/DDBJ databases">
        <title>Complete genome sequence of a novel Streptococcus species.</title>
        <authorList>
            <person name="Teng J.L.L."/>
        </authorList>
    </citation>
    <scope>NUCLEOTIDE SEQUENCE [LARGE SCALE GENOMIC DNA]</scope>
    <source>
        <strain evidence="1 2">HKU75</strain>
    </source>
</reference>
<protein>
    <submittedName>
        <fullName evidence="1">Inositol monophosphatase family protein</fullName>
    </submittedName>
</protein>
<dbReference type="Proteomes" id="UP000677616">
    <property type="component" value="Chromosome"/>
</dbReference>
<sequence length="257" mass="28505">MDAKYAFAQQIVKEAGAFLRQHLHDDLLIEEKTDFTDLVTHLDKQVQEELAQQIISRYPDDSIYGEESEQRSSLFQGKVWVIDPIDGTTNFIVQQTDFAVLLAYFEDGVGQFGIIYDVMQDKLYHGGGSFPVYENDHLLPSFVDKPFKAGLIGISAGLFAQENLGFRTIAEKSLGTRSYGSAGISFAHVLTGRLMAHFSNAFPWDYAAAAILGQSLGYSLIRPDGSQLAYEGRELVIFLPTVKIDEVKGVCESCNSL</sequence>
<dbReference type="PANTHER" id="PTHR20854:SF4">
    <property type="entry name" value="INOSITOL-1-MONOPHOSPHATASE-RELATED"/>
    <property type="match status" value="1"/>
</dbReference>
<evidence type="ECO:0000313" key="2">
    <source>
        <dbReference type="Proteomes" id="UP000677616"/>
    </source>
</evidence>